<reference evidence="2 3" key="1">
    <citation type="journal article" date="2012" name="J. Bacteriol.">
        <title>Genome sequence of Mycobacterium hassiacum DSM 44199, a rare source of heat-stable mycobacterial proteins.</title>
        <authorList>
            <person name="Tiago I."/>
            <person name="Maranha A."/>
            <person name="Mendes V."/>
            <person name="Alarico S."/>
            <person name="Moynihan P.J."/>
            <person name="Clarke A.J."/>
            <person name="Macedo-Ribeiro S."/>
            <person name="Pereira P.J."/>
            <person name="Empadinhas N."/>
        </authorList>
    </citation>
    <scope>NUCLEOTIDE SEQUENCE [LARGE SCALE GENOMIC DNA]</scope>
    <source>
        <strain evidence="3">DSM 44199 / CIP 105218 / JCM 12690 / 3849</strain>
    </source>
</reference>
<organism evidence="2 3">
    <name type="scientific">Mycolicibacterium hassiacum (strain DSM 44199 / CIP 105218 / JCM 12690 / 3849)</name>
    <name type="common">Mycobacterium hassiacum</name>
    <dbReference type="NCBI Taxonomy" id="1122247"/>
    <lineage>
        <taxon>Bacteria</taxon>
        <taxon>Bacillati</taxon>
        <taxon>Actinomycetota</taxon>
        <taxon>Actinomycetes</taxon>
        <taxon>Mycobacteriales</taxon>
        <taxon>Mycobacteriaceae</taxon>
        <taxon>Mycolicibacterium</taxon>
    </lineage>
</organism>
<dbReference type="AlphaFoldDB" id="K5BDC2"/>
<proteinExistence type="predicted"/>
<evidence type="ECO:0000313" key="2">
    <source>
        <dbReference type="EMBL" id="EKF25760.1"/>
    </source>
</evidence>
<name>K5BDC2_MYCHD</name>
<dbReference type="Proteomes" id="UP000006265">
    <property type="component" value="Unassembled WGS sequence"/>
</dbReference>
<accession>K5BDC2</accession>
<sequence>MALPIADAVMALRTDRVSGSGVVCSVVAEVNLVSPSPGVLDGAVAPLVSTHVGRPVTPPGHERRRPAPSGTPAFAAC</sequence>
<feature type="region of interest" description="Disordered" evidence="1">
    <location>
        <begin position="51"/>
        <end position="77"/>
    </location>
</feature>
<evidence type="ECO:0000313" key="3">
    <source>
        <dbReference type="Proteomes" id="UP000006265"/>
    </source>
</evidence>
<keyword evidence="3" id="KW-1185">Reference proteome</keyword>
<gene>
    <name evidence="2" type="ORF">C731_0248</name>
</gene>
<dbReference type="EMBL" id="AMRA01000009">
    <property type="protein sequence ID" value="EKF25760.1"/>
    <property type="molecule type" value="Genomic_DNA"/>
</dbReference>
<comment type="caution">
    <text evidence="2">The sequence shown here is derived from an EMBL/GenBank/DDBJ whole genome shotgun (WGS) entry which is preliminary data.</text>
</comment>
<evidence type="ECO:0000256" key="1">
    <source>
        <dbReference type="SAM" id="MobiDB-lite"/>
    </source>
</evidence>
<protein>
    <submittedName>
        <fullName evidence="2">Uncharacterized protein</fullName>
    </submittedName>
</protein>